<keyword evidence="4" id="KW-1185">Reference proteome</keyword>
<reference evidence="3 4" key="1">
    <citation type="submission" date="2015-11" db="EMBL/GenBank/DDBJ databases">
        <authorList>
            <person name="Lin W."/>
        </authorList>
    </citation>
    <scope>NUCLEOTIDE SEQUENCE [LARGE SCALE GENOMIC DNA]</scope>
    <source>
        <strain evidence="3 4">HCH-1</strain>
    </source>
</reference>
<protein>
    <recommendedName>
        <fullName evidence="2">HPt domain-containing protein</fullName>
    </recommendedName>
</protein>
<sequence length="100" mass="10993">MSEKITVTVESQYKDRVAKFLNSRNRDVAEMRGEIAKGEYPSVKMTGGMIKKAAAAIGLTKFAEMGEAIETAANLKDSGKVKILIDELADYLSRVEITYS</sequence>
<accession>A0ABR5SC71</accession>
<dbReference type="RefSeq" id="WP_157073080.1">
    <property type="nucleotide sequence ID" value="NZ_LNQR01000152.1"/>
</dbReference>
<comment type="caution">
    <text evidence="3">The sequence shown here is derived from an EMBL/GenBank/DDBJ whole genome shotgun (WGS) entry which is preliminary data.</text>
</comment>
<dbReference type="InterPro" id="IPR036641">
    <property type="entry name" value="HPT_dom_sf"/>
</dbReference>
<dbReference type="SUPFAM" id="SSF47226">
    <property type="entry name" value="Histidine-containing phosphotransfer domain, HPT domain"/>
    <property type="match status" value="1"/>
</dbReference>
<feature type="domain" description="HPt" evidence="2">
    <location>
        <begin position="9"/>
        <end position="100"/>
    </location>
</feature>
<evidence type="ECO:0000256" key="1">
    <source>
        <dbReference type="PROSITE-ProRule" id="PRU00110"/>
    </source>
</evidence>
<dbReference type="Proteomes" id="UP000060487">
    <property type="component" value="Unassembled WGS sequence"/>
</dbReference>
<dbReference type="Gene3D" id="1.20.120.160">
    <property type="entry name" value="HPT domain"/>
    <property type="match status" value="1"/>
</dbReference>
<evidence type="ECO:0000313" key="3">
    <source>
        <dbReference type="EMBL" id="KWT73733.1"/>
    </source>
</evidence>
<gene>
    <name evidence="3" type="ORF">ASN18_3377</name>
</gene>
<dbReference type="PROSITE" id="PS50894">
    <property type="entry name" value="HPT"/>
    <property type="match status" value="1"/>
</dbReference>
<proteinExistence type="predicted"/>
<evidence type="ECO:0000313" key="4">
    <source>
        <dbReference type="Proteomes" id="UP000060487"/>
    </source>
</evidence>
<comment type="caution">
    <text evidence="1">Lacks conserved residue(s) required for the propagation of feature annotation.</text>
</comment>
<dbReference type="EMBL" id="LNQR01000152">
    <property type="protein sequence ID" value="KWT73733.1"/>
    <property type="molecule type" value="Genomic_DNA"/>
</dbReference>
<evidence type="ECO:0000259" key="2">
    <source>
        <dbReference type="PROSITE" id="PS50894"/>
    </source>
</evidence>
<name>A0ABR5SC71_9BACT</name>
<dbReference type="InterPro" id="IPR008207">
    <property type="entry name" value="Sig_transdc_His_kin_Hpt_dom"/>
</dbReference>
<organism evidence="3 4">
    <name type="scientific">Candidatus Magnetominusculus xianensis</name>
    <dbReference type="NCBI Taxonomy" id="1748249"/>
    <lineage>
        <taxon>Bacteria</taxon>
        <taxon>Pseudomonadati</taxon>
        <taxon>Nitrospirota</taxon>
        <taxon>Nitrospiria</taxon>
        <taxon>Nitrospirales</taxon>
        <taxon>Nitrospiraceae</taxon>
        <taxon>Candidatus Magnetominusculus</taxon>
    </lineage>
</organism>